<feature type="compositionally biased region" description="Low complexity" evidence="1">
    <location>
        <begin position="27"/>
        <end position="37"/>
    </location>
</feature>
<dbReference type="AlphaFoldDB" id="A0A2P2K3U6"/>
<dbReference type="EMBL" id="GGEC01019865">
    <property type="protein sequence ID" value="MBX00349.1"/>
    <property type="molecule type" value="Transcribed_RNA"/>
</dbReference>
<protein>
    <submittedName>
        <fullName evidence="2">Uncharacterized protein MANES_01G154200</fullName>
    </submittedName>
    <submittedName>
        <fullName evidence="3">Uncharacterized protein MANES_02G113000</fullName>
    </submittedName>
</protein>
<proteinExistence type="predicted"/>
<evidence type="ECO:0000313" key="2">
    <source>
        <dbReference type="EMBL" id="MBX00349.1"/>
    </source>
</evidence>
<accession>A0A2P2K3U6</accession>
<feature type="compositionally biased region" description="Polar residues" evidence="1">
    <location>
        <begin position="43"/>
        <end position="58"/>
    </location>
</feature>
<organism evidence="2">
    <name type="scientific">Rhizophora mucronata</name>
    <name type="common">Asiatic mangrove</name>
    <dbReference type="NCBI Taxonomy" id="61149"/>
    <lineage>
        <taxon>Eukaryota</taxon>
        <taxon>Viridiplantae</taxon>
        <taxon>Streptophyta</taxon>
        <taxon>Embryophyta</taxon>
        <taxon>Tracheophyta</taxon>
        <taxon>Spermatophyta</taxon>
        <taxon>Magnoliopsida</taxon>
        <taxon>eudicotyledons</taxon>
        <taxon>Gunneridae</taxon>
        <taxon>Pentapetalae</taxon>
        <taxon>rosids</taxon>
        <taxon>fabids</taxon>
        <taxon>Malpighiales</taxon>
        <taxon>Rhizophoraceae</taxon>
        <taxon>Rhizophora</taxon>
    </lineage>
</organism>
<evidence type="ECO:0000313" key="3">
    <source>
        <dbReference type="EMBL" id="MBX00350.1"/>
    </source>
</evidence>
<name>A0A2P2K3U6_RHIMU</name>
<reference evidence="2" key="1">
    <citation type="submission" date="2018-02" db="EMBL/GenBank/DDBJ databases">
        <title>Rhizophora mucronata_Transcriptome.</title>
        <authorList>
            <person name="Meera S.P."/>
            <person name="Sreeshan A."/>
            <person name="Augustine A."/>
        </authorList>
    </citation>
    <scope>NUCLEOTIDE SEQUENCE</scope>
    <source>
        <tissue evidence="2">Leaf</tissue>
    </source>
</reference>
<feature type="region of interest" description="Disordered" evidence="1">
    <location>
        <begin position="24"/>
        <end position="58"/>
    </location>
</feature>
<evidence type="ECO:0000256" key="1">
    <source>
        <dbReference type="SAM" id="MobiDB-lite"/>
    </source>
</evidence>
<sequence length="58" mass="6186">MEKSRSISAAPTVPSSLFRLPYPPPLLSSRPSSQTSPIFPPINSASFTKAASSRTIKP</sequence>
<dbReference type="EMBL" id="GGEC01019866">
    <property type="protein sequence ID" value="MBX00350.1"/>
    <property type="molecule type" value="Transcribed_RNA"/>
</dbReference>